<gene>
    <name evidence="3" type="ORF">HGG64_00165</name>
</gene>
<proteinExistence type="predicted"/>
<name>A0A858U269_9MOLU</name>
<reference evidence="3 4" key="1">
    <citation type="submission" date="2020-04" db="EMBL/GenBank/DDBJ databases">
        <title>Novel Mycoplasma species detected in Phocoena phocoena (harbor porpoise) from the USA.</title>
        <authorList>
            <person name="Volokhov D.V."/>
        </authorList>
    </citation>
    <scope>NUCLEOTIDE SEQUENCE [LARGE SCALE GENOMIC DNA]</scope>
    <source>
        <strain evidence="3 4">C264-NAS</strain>
    </source>
</reference>
<dbReference type="KEGG" id="mphn:HGG64_00165"/>
<feature type="transmembrane region" description="Helical" evidence="2">
    <location>
        <begin position="120"/>
        <end position="140"/>
    </location>
</feature>
<evidence type="ECO:0000313" key="4">
    <source>
        <dbReference type="Proteomes" id="UP000501728"/>
    </source>
</evidence>
<feature type="transmembrane region" description="Helical" evidence="2">
    <location>
        <begin position="75"/>
        <end position="99"/>
    </location>
</feature>
<protein>
    <recommendedName>
        <fullName evidence="5">Rho termination factor N-terminal domain-containing protein</fullName>
    </recommendedName>
</protein>
<keyword evidence="2" id="KW-0472">Membrane</keyword>
<evidence type="ECO:0000313" key="3">
    <source>
        <dbReference type="EMBL" id="QJG66149.1"/>
    </source>
</evidence>
<evidence type="ECO:0008006" key="5">
    <source>
        <dbReference type="Google" id="ProtNLM"/>
    </source>
</evidence>
<feature type="transmembrane region" description="Helical" evidence="2">
    <location>
        <begin position="152"/>
        <end position="170"/>
    </location>
</feature>
<evidence type="ECO:0000256" key="1">
    <source>
        <dbReference type="SAM" id="MobiDB-lite"/>
    </source>
</evidence>
<keyword evidence="2" id="KW-1133">Transmembrane helix</keyword>
<feature type="region of interest" description="Disordered" evidence="1">
    <location>
        <begin position="284"/>
        <end position="322"/>
    </location>
</feature>
<dbReference type="AlphaFoldDB" id="A0A858U269"/>
<feature type="transmembrane region" description="Helical" evidence="2">
    <location>
        <begin position="23"/>
        <end position="46"/>
    </location>
</feature>
<dbReference type="EMBL" id="CP051480">
    <property type="protein sequence ID" value="QJG66149.1"/>
    <property type="molecule type" value="Genomic_DNA"/>
</dbReference>
<dbReference type="Proteomes" id="UP000501728">
    <property type="component" value="Chromosome"/>
</dbReference>
<keyword evidence="2" id="KW-0812">Transmembrane</keyword>
<evidence type="ECO:0000256" key="2">
    <source>
        <dbReference type="SAM" id="Phobius"/>
    </source>
</evidence>
<dbReference type="RefSeq" id="WP_169579979.1">
    <property type="nucleotide sequence ID" value="NZ_CP051480.1"/>
</dbReference>
<sequence>MFETNFAKYNSTKELYDERKKKYWLLFFIFTAVFASIILFQLGILIEYSVRKEYYIDNYINVIESTTQVADANRIYSGSLLGFVFLTLIFISLFIWHVLSMYKVKKFQDFSAYSLFLSKLYLFLIILQIVILLFSGIRFFQSFAWDLNRNLRIFLTVFFIAGYFATWPFLCNRVIRIFYALKIDIAQRNNNNDSLLNPFQSFFNGQFGQSFNSENSGQSPQTAAPILMTDSSDDHKIDYDAKLNELSKEQLVTMAEKLNIYGAKEFSKEDLIAKIIAIFKEKEQKSNLKSNSKSTGEKENSEEMNTSYNDDNKTDDEKFEEN</sequence>
<feature type="compositionally biased region" description="Basic and acidic residues" evidence="1">
    <location>
        <begin position="310"/>
        <end position="322"/>
    </location>
</feature>
<accession>A0A858U269</accession>
<organism evidence="3 4">
    <name type="scientific">Mycoplasma phocoeninasale</name>
    <dbReference type="NCBI Taxonomy" id="2726117"/>
    <lineage>
        <taxon>Bacteria</taxon>
        <taxon>Bacillati</taxon>
        <taxon>Mycoplasmatota</taxon>
        <taxon>Mollicutes</taxon>
        <taxon>Mycoplasmataceae</taxon>
        <taxon>Mycoplasma</taxon>
    </lineage>
</organism>
<keyword evidence="4" id="KW-1185">Reference proteome</keyword>